<evidence type="ECO:0000313" key="2">
    <source>
        <dbReference type="EMBL" id="SIR98709.1"/>
    </source>
</evidence>
<keyword evidence="1" id="KW-0472">Membrane</keyword>
<dbReference type="Proteomes" id="UP000186218">
    <property type="component" value="Unassembled WGS sequence"/>
</dbReference>
<keyword evidence="1" id="KW-0812">Transmembrane</keyword>
<proteinExistence type="predicted"/>
<name>A0A1N7FEC6_9NOCA</name>
<dbReference type="EMBL" id="FTNT01000005">
    <property type="protein sequence ID" value="SIR98709.1"/>
    <property type="molecule type" value="Genomic_DNA"/>
</dbReference>
<organism evidence="2 3">
    <name type="scientific">Williamsia sterculiae</name>
    <dbReference type="NCBI Taxonomy" id="1344003"/>
    <lineage>
        <taxon>Bacteria</taxon>
        <taxon>Bacillati</taxon>
        <taxon>Actinomycetota</taxon>
        <taxon>Actinomycetes</taxon>
        <taxon>Mycobacteriales</taxon>
        <taxon>Nocardiaceae</taxon>
        <taxon>Williamsia</taxon>
    </lineage>
</organism>
<evidence type="ECO:0000256" key="1">
    <source>
        <dbReference type="SAM" id="Phobius"/>
    </source>
</evidence>
<keyword evidence="1" id="KW-1133">Transmembrane helix</keyword>
<sequence>MTATIGIPWVLAVYYLVSQPHTITGEADLVADFHAKAAVAASVLLLSTIFLRLSGRGVAATVPFAVMWMSALTFSIFQVREYSGEYVCEDELCIPDFGLYLTAVPFAVAVSVAVVSSAVTNRFLRDHGEAVPDEYR</sequence>
<feature type="transmembrane region" description="Helical" evidence="1">
    <location>
        <begin position="58"/>
        <end position="77"/>
    </location>
</feature>
<feature type="transmembrane region" description="Helical" evidence="1">
    <location>
        <begin position="97"/>
        <end position="119"/>
    </location>
</feature>
<reference evidence="2 3" key="1">
    <citation type="submission" date="2017-01" db="EMBL/GenBank/DDBJ databases">
        <authorList>
            <person name="Mah S.A."/>
            <person name="Swanson W.J."/>
            <person name="Moy G.W."/>
            <person name="Vacquier V.D."/>
        </authorList>
    </citation>
    <scope>NUCLEOTIDE SEQUENCE [LARGE SCALE GENOMIC DNA]</scope>
    <source>
        <strain evidence="2 3">CPCC 203464</strain>
    </source>
</reference>
<dbReference type="AlphaFoldDB" id="A0A1N7FEC6"/>
<keyword evidence="3" id="KW-1185">Reference proteome</keyword>
<protein>
    <submittedName>
        <fullName evidence="2">Uncharacterized protein</fullName>
    </submittedName>
</protein>
<accession>A0A1N7FEC6</accession>
<feature type="transmembrane region" description="Helical" evidence="1">
    <location>
        <begin position="33"/>
        <end position="51"/>
    </location>
</feature>
<evidence type="ECO:0000313" key="3">
    <source>
        <dbReference type="Proteomes" id="UP000186218"/>
    </source>
</evidence>
<gene>
    <name evidence="2" type="ORF">SAMN05445060_1986</name>
</gene>
<dbReference type="RefSeq" id="WP_234974335.1">
    <property type="nucleotide sequence ID" value="NZ_FTNT01000005.1"/>
</dbReference>